<gene>
    <name evidence="14" type="ORF">CWE14_01125</name>
</gene>
<evidence type="ECO:0000256" key="8">
    <source>
        <dbReference type="ARBA" id="ARBA00023136"/>
    </source>
</evidence>
<name>A0A432WLI4_9GAMM</name>
<evidence type="ECO:0000259" key="13">
    <source>
        <dbReference type="PROSITE" id="PS51123"/>
    </source>
</evidence>
<accession>A0A432WLI4</accession>
<keyword evidence="6" id="KW-0406">Ion transport</keyword>
<feature type="chain" id="PRO_5019424646" evidence="12">
    <location>
        <begin position="27"/>
        <end position="362"/>
    </location>
</feature>
<dbReference type="GO" id="GO:0009279">
    <property type="term" value="C:cell outer membrane"/>
    <property type="evidence" value="ECO:0007669"/>
    <property type="project" value="UniProtKB-SubCell"/>
</dbReference>
<dbReference type="InterPro" id="IPR027385">
    <property type="entry name" value="Beta-barrel_OMP"/>
</dbReference>
<dbReference type="PRINTS" id="PR01021">
    <property type="entry name" value="OMPADOMAIN"/>
</dbReference>
<dbReference type="InterPro" id="IPR050330">
    <property type="entry name" value="Bact_OuterMem_StrucFunc"/>
</dbReference>
<feature type="signal peptide" evidence="12">
    <location>
        <begin position="1"/>
        <end position="26"/>
    </location>
</feature>
<proteinExistence type="predicted"/>
<dbReference type="GO" id="GO:0046930">
    <property type="term" value="C:pore complex"/>
    <property type="evidence" value="ECO:0007669"/>
    <property type="project" value="UniProtKB-KW"/>
</dbReference>
<reference evidence="14 15" key="1">
    <citation type="journal article" date="2011" name="Front. Microbiol.">
        <title>Genomic signatures of strain selection and enhancement in Bacillus atrophaeus var. globigii, a historical biowarfare simulant.</title>
        <authorList>
            <person name="Gibbons H.S."/>
            <person name="Broomall S.M."/>
            <person name="McNew L.A."/>
            <person name="Daligault H."/>
            <person name="Chapman C."/>
            <person name="Bruce D."/>
            <person name="Karavis M."/>
            <person name="Krepps M."/>
            <person name="McGregor P.A."/>
            <person name="Hong C."/>
            <person name="Park K.H."/>
            <person name="Akmal A."/>
            <person name="Feldman A."/>
            <person name="Lin J.S."/>
            <person name="Chang W.E."/>
            <person name="Higgs B.W."/>
            <person name="Demirev P."/>
            <person name="Lindquist J."/>
            <person name="Liem A."/>
            <person name="Fochler E."/>
            <person name="Read T.D."/>
            <person name="Tapia R."/>
            <person name="Johnson S."/>
            <person name="Bishop-Lilly K.A."/>
            <person name="Detter C."/>
            <person name="Han C."/>
            <person name="Sozhamannan S."/>
            <person name="Rosenzweig C.N."/>
            <person name="Skowronski E.W."/>
        </authorList>
    </citation>
    <scope>NUCLEOTIDE SEQUENCE [LARGE SCALE GENOMIC DNA]</scope>
    <source>
        <strain evidence="14 15">Y4G10-17</strain>
    </source>
</reference>
<dbReference type="GO" id="GO:0006811">
    <property type="term" value="P:monoatomic ion transport"/>
    <property type="evidence" value="ECO:0007669"/>
    <property type="project" value="UniProtKB-KW"/>
</dbReference>
<dbReference type="Pfam" id="PF13505">
    <property type="entry name" value="OMP_b-brl"/>
    <property type="match status" value="1"/>
</dbReference>
<sequence length="362" mass="40698">MRTCFVKTTAVSAAVLMGLISTAALSQSQSDEHTYFGVRLGLMNSDSDRFINIDDVGFDYDDGFSHLGYGLQLGHRFGNGWEIRSYYDRLNTDVVGASDDNGHSYGVDGLYNFRSGIYLGLGANHTSFNDASDRFLRGTLGYSLPIAERWNARVEYAYQTASDFDDQYLGLSMNYAFGFRSAERTEPRPAQPAPAQETSRDSDRDGVPDNRDQCPNTPRGHVVDDEGCSVMVEQNIRHELIVNFEFDSADVRSRFYGDIEELGALMREHEDVSIEIGGHADLIGPDDYNQDLSERRAEAVKQVLVERFDISANRISTRGYGKRRPVVDEISLEANPRNRRIEATLSTTEEVPLTEEMQRRGY</sequence>
<dbReference type="PANTHER" id="PTHR30329">
    <property type="entry name" value="STATOR ELEMENT OF FLAGELLAR MOTOR COMPLEX"/>
    <property type="match status" value="1"/>
</dbReference>
<keyword evidence="15" id="KW-1185">Reference proteome</keyword>
<protein>
    <submittedName>
        <fullName evidence="14">OprF</fullName>
    </submittedName>
</protein>
<evidence type="ECO:0000256" key="12">
    <source>
        <dbReference type="SAM" id="SignalP"/>
    </source>
</evidence>
<organism evidence="14 15">
    <name type="scientific">Aliidiomarina soli</name>
    <dbReference type="NCBI Taxonomy" id="1928574"/>
    <lineage>
        <taxon>Bacteria</taxon>
        <taxon>Pseudomonadati</taxon>
        <taxon>Pseudomonadota</taxon>
        <taxon>Gammaproteobacteria</taxon>
        <taxon>Alteromonadales</taxon>
        <taxon>Idiomarinaceae</taxon>
        <taxon>Aliidiomarina</taxon>
    </lineage>
</organism>
<keyword evidence="3" id="KW-1134">Transmembrane beta strand</keyword>
<dbReference type="GO" id="GO:0015288">
    <property type="term" value="F:porin activity"/>
    <property type="evidence" value="ECO:0007669"/>
    <property type="project" value="UniProtKB-KW"/>
</dbReference>
<dbReference type="RefSeq" id="WP_126797693.1">
    <property type="nucleotide sequence ID" value="NZ_PIPO01000001.1"/>
</dbReference>
<dbReference type="InterPro" id="IPR006665">
    <property type="entry name" value="OmpA-like"/>
</dbReference>
<evidence type="ECO:0000256" key="2">
    <source>
        <dbReference type="ARBA" id="ARBA00022448"/>
    </source>
</evidence>
<dbReference type="PROSITE" id="PS01068">
    <property type="entry name" value="OMPA_1"/>
    <property type="match status" value="1"/>
</dbReference>
<keyword evidence="7" id="KW-0626">Porin</keyword>
<evidence type="ECO:0000256" key="9">
    <source>
        <dbReference type="ARBA" id="ARBA00023237"/>
    </source>
</evidence>
<evidence type="ECO:0000256" key="10">
    <source>
        <dbReference type="PROSITE-ProRule" id="PRU00473"/>
    </source>
</evidence>
<dbReference type="CDD" id="cd07185">
    <property type="entry name" value="OmpA_C-like"/>
    <property type="match status" value="1"/>
</dbReference>
<evidence type="ECO:0000256" key="6">
    <source>
        <dbReference type="ARBA" id="ARBA00023065"/>
    </source>
</evidence>
<evidence type="ECO:0000256" key="3">
    <source>
        <dbReference type="ARBA" id="ARBA00022452"/>
    </source>
</evidence>
<dbReference type="PANTHER" id="PTHR30329:SF21">
    <property type="entry name" value="LIPOPROTEIN YIAD-RELATED"/>
    <property type="match status" value="1"/>
</dbReference>
<keyword evidence="5 12" id="KW-0732">Signal</keyword>
<dbReference type="AlphaFoldDB" id="A0A432WLI4"/>
<evidence type="ECO:0000256" key="4">
    <source>
        <dbReference type="ARBA" id="ARBA00022692"/>
    </source>
</evidence>
<dbReference type="SUPFAM" id="SSF103088">
    <property type="entry name" value="OmpA-like"/>
    <property type="match status" value="1"/>
</dbReference>
<comment type="caution">
    <text evidence="14">The sequence shown here is derived from an EMBL/GenBank/DDBJ whole genome shotgun (WGS) entry which is preliminary data.</text>
</comment>
<evidence type="ECO:0000256" key="5">
    <source>
        <dbReference type="ARBA" id="ARBA00022729"/>
    </source>
</evidence>
<dbReference type="Pfam" id="PF00691">
    <property type="entry name" value="OmpA"/>
    <property type="match status" value="1"/>
</dbReference>
<keyword evidence="2" id="KW-0813">Transport</keyword>
<evidence type="ECO:0000313" key="14">
    <source>
        <dbReference type="EMBL" id="RUO34635.1"/>
    </source>
</evidence>
<dbReference type="SUPFAM" id="SSF56925">
    <property type="entry name" value="OMPA-like"/>
    <property type="match status" value="1"/>
</dbReference>
<dbReference type="Gene3D" id="3.30.1330.60">
    <property type="entry name" value="OmpA-like domain"/>
    <property type="match status" value="1"/>
</dbReference>
<keyword evidence="8 10" id="KW-0472">Membrane</keyword>
<evidence type="ECO:0000256" key="1">
    <source>
        <dbReference type="ARBA" id="ARBA00004571"/>
    </source>
</evidence>
<dbReference type="Proteomes" id="UP000287823">
    <property type="component" value="Unassembled WGS sequence"/>
</dbReference>
<comment type="subcellular location">
    <subcellularLocation>
        <location evidence="1">Cell outer membrane</location>
        <topology evidence="1">Multi-pass membrane protein</topology>
    </subcellularLocation>
</comment>
<evidence type="ECO:0000256" key="7">
    <source>
        <dbReference type="ARBA" id="ARBA00023114"/>
    </source>
</evidence>
<dbReference type="InterPro" id="IPR006664">
    <property type="entry name" value="OMP_bac"/>
</dbReference>
<feature type="region of interest" description="Disordered" evidence="11">
    <location>
        <begin position="183"/>
        <end position="225"/>
    </location>
</feature>
<evidence type="ECO:0000313" key="15">
    <source>
        <dbReference type="Proteomes" id="UP000287823"/>
    </source>
</evidence>
<dbReference type="InterPro" id="IPR011250">
    <property type="entry name" value="OMP/PagP_B-barrel"/>
</dbReference>
<feature type="compositionally biased region" description="Basic and acidic residues" evidence="11">
    <location>
        <begin position="198"/>
        <end position="212"/>
    </location>
</feature>
<dbReference type="InterPro" id="IPR006690">
    <property type="entry name" value="OMPA-like_CS"/>
</dbReference>
<feature type="domain" description="OmpA-like" evidence="13">
    <location>
        <begin position="231"/>
        <end position="349"/>
    </location>
</feature>
<dbReference type="EMBL" id="PIPO01000001">
    <property type="protein sequence ID" value="RUO34635.1"/>
    <property type="molecule type" value="Genomic_DNA"/>
</dbReference>
<keyword evidence="9" id="KW-0998">Cell outer membrane</keyword>
<dbReference type="Gene3D" id="2.40.160.20">
    <property type="match status" value="1"/>
</dbReference>
<keyword evidence="4" id="KW-0812">Transmembrane</keyword>
<dbReference type="InterPro" id="IPR036737">
    <property type="entry name" value="OmpA-like_sf"/>
</dbReference>
<evidence type="ECO:0000256" key="11">
    <source>
        <dbReference type="SAM" id="MobiDB-lite"/>
    </source>
</evidence>
<dbReference type="PROSITE" id="PS51123">
    <property type="entry name" value="OMPA_2"/>
    <property type="match status" value="1"/>
</dbReference>